<feature type="domain" description="EGF-like" evidence="2">
    <location>
        <begin position="456"/>
        <end position="492"/>
    </location>
</feature>
<keyword evidence="1" id="KW-0245">EGF-like domain</keyword>
<evidence type="ECO:0000259" key="2">
    <source>
        <dbReference type="PROSITE" id="PS50026"/>
    </source>
</evidence>
<reference evidence="4 5" key="1">
    <citation type="submission" date="2021-04" db="EMBL/GenBank/DDBJ databases">
        <authorList>
            <person name="Bliznina A."/>
        </authorList>
    </citation>
    <scope>NUCLEOTIDE SEQUENCE [LARGE SCALE GENOMIC DNA]</scope>
</reference>
<feature type="disulfide bond" evidence="1">
    <location>
        <begin position="371"/>
        <end position="380"/>
    </location>
</feature>
<feature type="disulfide bond" evidence="1">
    <location>
        <begin position="482"/>
        <end position="491"/>
    </location>
</feature>
<feature type="domain" description="EGF-like" evidence="2">
    <location>
        <begin position="417"/>
        <end position="452"/>
    </location>
</feature>
<evidence type="ECO:0000313" key="5">
    <source>
        <dbReference type="Proteomes" id="UP001158576"/>
    </source>
</evidence>
<dbReference type="PROSITE" id="PS00022">
    <property type="entry name" value="EGF_1"/>
    <property type="match status" value="5"/>
</dbReference>
<keyword evidence="1" id="KW-1015">Disulfide bond</keyword>
<feature type="disulfide bond" evidence="1">
    <location>
        <begin position="329"/>
        <end position="338"/>
    </location>
</feature>
<evidence type="ECO:0000313" key="4">
    <source>
        <dbReference type="EMBL" id="CAG5098741.1"/>
    </source>
</evidence>
<dbReference type="InterPro" id="IPR002049">
    <property type="entry name" value="LE_dom"/>
</dbReference>
<dbReference type="PANTHER" id="PTHR24033:SF151">
    <property type="entry name" value="NOTCH 2"/>
    <property type="match status" value="1"/>
</dbReference>
<dbReference type="InterPro" id="IPR000742">
    <property type="entry name" value="EGF"/>
</dbReference>
<comment type="caution">
    <text evidence="1">Lacks conserved residue(s) required for the propagation of feature annotation.</text>
</comment>
<dbReference type="Gene3D" id="2.60.40.4100">
    <property type="entry name" value="Zona pellucida, ZP-C domain"/>
    <property type="match status" value="1"/>
</dbReference>
<keyword evidence="5" id="KW-1185">Reference proteome</keyword>
<dbReference type="InterPro" id="IPR001507">
    <property type="entry name" value="ZP_dom"/>
</dbReference>
<proteinExistence type="predicted"/>
<dbReference type="SMART" id="SM00181">
    <property type="entry name" value="EGF"/>
    <property type="match status" value="7"/>
</dbReference>
<dbReference type="InterPro" id="IPR051830">
    <property type="entry name" value="NOTCH_homolog"/>
</dbReference>
<feature type="domain" description="ZP" evidence="3">
    <location>
        <begin position="608"/>
        <end position="870"/>
    </location>
</feature>
<evidence type="ECO:0000256" key="1">
    <source>
        <dbReference type="PROSITE-ProRule" id="PRU00076"/>
    </source>
</evidence>
<dbReference type="Gene3D" id="2.10.25.10">
    <property type="entry name" value="Laminin"/>
    <property type="match status" value="3"/>
</dbReference>
<sequence>MKLKRLLLCLAVDASETSDEIQGRGFGIGNHDHVHTTQQVPITHATEASSYNYQTCLQMGGTWYNVADNPYCSLPTVAPTEAPTAAPTAAPTHGSLSNMEQAKLDCIQGGHYWITDPQGGGFHFCSWTAPGATQAPTAAPTLAQTHIFHSASSFNNQNDCENHGFYWYQFPTYGYCDNEKVESVAFAFQNPQLDCMEKNGRWIAALQSCELACSQCEGVCGTDLVCVCGKGQYGQNCEFCSSGYFKSDGHGCIEDPNSIRDCESSYCNNHGHCQENGGVKTCTCFNGFKGDQCQDTITINPCEIVNHCNGGGVCSLKFVNGKQVPSCKCYSGFTGTFCKKKVQVDPCQQLNYCNNGHCIIDRHTLVASCSCNEGWRGDTCLVKATVSCADLDYCNHGGNQVQWQILRKQMPIRKTRFALRRSIFCSNGGVCKESATTKYCECPDSYEGDFCQYPPGTPKCDYTDCNNGVCSHDNDGYPVCTCQNGWKGPYCNVAIPCTRDCPFGRCAHGQNSQYCADCPENFFGRECKYDCSSCADGEICEKTFEGDNVVSARCVVKPVSVCEASQNICLNGCSCVDKVKDGYFFTCQNQLGKNFLGKRCQWAEPVLECAKDLIKIKITNAFHEKFSFSSKTYSIGSYSKTVDTGNTETQLVIRQSENPDVFRTRVVDGSLVMSSDVVLRLTRDNNPSFSSQMRVMTFACKYSIDKETSEVFNPTHWPSETLVENNKNFNVDLKFFSVSAAFEAHRRARESAFVLHGEDVYVSASIHDSVDNLPSSVKLLFQNCDLRQGNTFIPVISNGCPVYDTSGQRNFAEVTFATQQPTNGVEFKMTVLGFQANSDALKLTCEVSFCDESQGSCNTNANCNGRRKRAISSPTITLEVAPIFILSPGAFQKSEIHLS</sequence>
<dbReference type="PROSITE" id="PS50026">
    <property type="entry name" value="EGF_3"/>
    <property type="match status" value="5"/>
</dbReference>
<name>A0ABN7SLT5_OIKDI</name>
<organism evidence="4 5">
    <name type="scientific">Oikopleura dioica</name>
    <name type="common">Tunicate</name>
    <dbReference type="NCBI Taxonomy" id="34765"/>
    <lineage>
        <taxon>Eukaryota</taxon>
        <taxon>Metazoa</taxon>
        <taxon>Chordata</taxon>
        <taxon>Tunicata</taxon>
        <taxon>Appendicularia</taxon>
        <taxon>Copelata</taxon>
        <taxon>Oikopleuridae</taxon>
        <taxon>Oikopleura</taxon>
    </lineage>
</organism>
<protein>
    <submittedName>
        <fullName evidence="4">Oidioi.mRNA.OKI2018_I69.XSR.g15935.t1.cds</fullName>
    </submittedName>
</protein>
<dbReference type="PROSITE" id="PS51034">
    <property type="entry name" value="ZP_2"/>
    <property type="match status" value="1"/>
</dbReference>
<accession>A0ABN7SLT5</accession>
<dbReference type="InterPro" id="IPR042235">
    <property type="entry name" value="ZP-C_dom"/>
</dbReference>
<dbReference type="EMBL" id="OU015569">
    <property type="protein sequence ID" value="CAG5098741.1"/>
    <property type="molecule type" value="Genomic_DNA"/>
</dbReference>
<feature type="domain" description="EGF-like" evidence="2">
    <location>
        <begin position="343"/>
        <end position="381"/>
    </location>
</feature>
<feature type="domain" description="EGF-like" evidence="2">
    <location>
        <begin position="258"/>
        <end position="294"/>
    </location>
</feature>
<dbReference type="SUPFAM" id="SSF57196">
    <property type="entry name" value="EGF/Laminin"/>
    <property type="match status" value="2"/>
</dbReference>
<dbReference type="PANTHER" id="PTHR24033">
    <property type="entry name" value="EGF-LIKE DOMAIN-CONTAINING PROTEIN"/>
    <property type="match status" value="1"/>
</dbReference>
<dbReference type="PROSITE" id="PS01186">
    <property type="entry name" value="EGF_2"/>
    <property type="match status" value="4"/>
</dbReference>
<feature type="domain" description="EGF-like" evidence="2">
    <location>
        <begin position="298"/>
        <end position="339"/>
    </location>
</feature>
<dbReference type="SMART" id="SM00241">
    <property type="entry name" value="ZP"/>
    <property type="match status" value="1"/>
</dbReference>
<feature type="disulfide bond" evidence="1">
    <location>
        <begin position="460"/>
        <end position="470"/>
    </location>
</feature>
<feature type="disulfide bond" evidence="1">
    <location>
        <begin position="284"/>
        <end position="293"/>
    </location>
</feature>
<evidence type="ECO:0000259" key="3">
    <source>
        <dbReference type="PROSITE" id="PS51034"/>
    </source>
</evidence>
<feature type="disulfide bond" evidence="1">
    <location>
        <begin position="442"/>
        <end position="451"/>
    </location>
</feature>
<dbReference type="Proteomes" id="UP001158576">
    <property type="component" value="Chromosome XSR"/>
</dbReference>
<gene>
    <name evidence="4" type="ORF">OKIOD_LOCUS7493</name>
</gene>
<dbReference type="PROSITE" id="PS01248">
    <property type="entry name" value="EGF_LAM_1"/>
    <property type="match status" value="1"/>
</dbReference>